<keyword evidence="1" id="KW-0812">Transmembrane</keyword>
<proteinExistence type="predicted"/>
<dbReference type="EMBL" id="JBHUMZ010000025">
    <property type="protein sequence ID" value="MFD2639548.1"/>
    <property type="molecule type" value="Genomic_DNA"/>
</dbReference>
<dbReference type="Proteomes" id="UP001597452">
    <property type="component" value="Unassembled WGS sequence"/>
</dbReference>
<organism evidence="2 3">
    <name type="scientific">Piscibacillus salipiscarius</name>
    <dbReference type="NCBI Taxonomy" id="299480"/>
    <lineage>
        <taxon>Bacteria</taxon>
        <taxon>Bacillati</taxon>
        <taxon>Bacillota</taxon>
        <taxon>Bacilli</taxon>
        <taxon>Bacillales</taxon>
        <taxon>Bacillaceae</taxon>
        <taxon>Piscibacillus</taxon>
    </lineage>
</organism>
<protein>
    <submittedName>
        <fullName evidence="2">Uncharacterized protein</fullName>
    </submittedName>
</protein>
<feature type="transmembrane region" description="Helical" evidence="1">
    <location>
        <begin position="7"/>
        <end position="29"/>
    </location>
</feature>
<evidence type="ECO:0000256" key="1">
    <source>
        <dbReference type="SAM" id="Phobius"/>
    </source>
</evidence>
<comment type="caution">
    <text evidence="2">The sequence shown here is derived from an EMBL/GenBank/DDBJ whole genome shotgun (WGS) entry which is preliminary data.</text>
</comment>
<keyword evidence="1" id="KW-0472">Membrane</keyword>
<keyword evidence="1" id="KW-1133">Transmembrane helix</keyword>
<evidence type="ECO:0000313" key="3">
    <source>
        <dbReference type="Proteomes" id="UP001597452"/>
    </source>
</evidence>
<reference evidence="3" key="1">
    <citation type="journal article" date="2019" name="Int. J. Syst. Evol. Microbiol.">
        <title>The Global Catalogue of Microorganisms (GCM) 10K type strain sequencing project: providing services to taxonomists for standard genome sequencing and annotation.</title>
        <authorList>
            <consortium name="The Broad Institute Genomics Platform"/>
            <consortium name="The Broad Institute Genome Sequencing Center for Infectious Disease"/>
            <person name="Wu L."/>
            <person name="Ma J."/>
        </authorList>
    </citation>
    <scope>NUCLEOTIDE SEQUENCE [LARGE SCALE GENOMIC DNA]</scope>
    <source>
        <strain evidence="3">TISTR 1571</strain>
    </source>
</reference>
<dbReference type="RefSeq" id="WP_054754645.1">
    <property type="nucleotide sequence ID" value="NZ_JBHUMZ010000025.1"/>
</dbReference>
<feature type="transmembrane region" description="Helical" evidence="1">
    <location>
        <begin position="35"/>
        <end position="55"/>
    </location>
</feature>
<gene>
    <name evidence="2" type="ORF">ACFSW4_11770</name>
</gene>
<name>A0ABW5QC20_9BACI</name>
<sequence>MKENVTLAWIAIWFATVGQLLFFVGLSIYTGEWGYAIWSFWVAVVIGIPTSINTWKAHIRTKKEQG</sequence>
<keyword evidence="3" id="KW-1185">Reference proteome</keyword>
<evidence type="ECO:0000313" key="2">
    <source>
        <dbReference type="EMBL" id="MFD2639548.1"/>
    </source>
</evidence>
<accession>A0ABW5QC20</accession>